<dbReference type="Pfam" id="PF03993">
    <property type="entry name" value="DUF349"/>
    <property type="match status" value="5"/>
</dbReference>
<dbReference type="EMBL" id="RPFJ01000007">
    <property type="protein sequence ID" value="RPD98202.1"/>
    <property type="molecule type" value="Genomic_DNA"/>
</dbReference>
<feature type="compositionally biased region" description="Basic and acidic residues" evidence="2">
    <location>
        <begin position="53"/>
        <end position="90"/>
    </location>
</feature>
<keyword evidence="1" id="KW-0175">Coiled coil</keyword>
<feature type="compositionally biased region" description="Low complexity" evidence="2">
    <location>
        <begin position="8"/>
        <end position="23"/>
    </location>
</feature>
<feature type="compositionally biased region" description="Basic and acidic residues" evidence="2">
    <location>
        <begin position="24"/>
        <end position="41"/>
    </location>
</feature>
<feature type="coiled-coil region" evidence="1">
    <location>
        <begin position="203"/>
        <end position="230"/>
    </location>
</feature>
<dbReference type="AlphaFoldDB" id="A0A3N4NPB2"/>
<dbReference type="InterPro" id="IPR007139">
    <property type="entry name" value="DUF349"/>
</dbReference>
<proteinExistence type="predicted"/>
<dbReference type="RefSeq" id="WP_123897235.1">
    <property type="nucleotide sequence ID" value="NZ_RPFJ01000007.1"/>
</dbReference>
<evidence type="ECO:0000313" key="4">
    <source>
        <dbReference type="Proteomes" id="UP000270856"/>
    </source>
</evidence>
<feature type="region of interest" description="Disordered" evidence="2">
    <location>
        <begin position="1"/>
        <end position="90"/>
    </location>
</feature>
<keyword evidence="4" id="KW-1185">Reference proteome</keyword>
<feature type="coiled-coil region" evidence="1">
    <location>
        <begin position="521"/>
        <end position="551"/>
    </location>
</feature>
<evidence type="ECO:0000256" key="1">
    <source>
        <dbReference type="SAM" id="Coils"/>
    </source>
</evidence>
<dbReference type="Proteomes" id="UP000270856">
    <property type="component" value="Unassembled WGS sequence"/>
</dbReference>
<feature type="coiled-coil region" evidence="1">
    <location>
        <begin position="353"/>
        <end position="381"/>
    </location>
</feature>
<organism evidence="3 4">
    <name type="scientific">Aureibaculum marinum</name>
    <dbReference type="NCBI Taxonomy" id="2487930"/>
    <lineage>
        <taxon>Bacteria</taxon>
        <taxon>Pseudomonadati</taxon>
        <taxon>Bacteroidota</taxon>
        <taxon>Flavobacteriia</taxon>
        <taxon>Flavobacteriales</taxon>
        <taxon>Flavobacteriaceae</taxon>
        <taxon>Aureibaculum</taxon>
    </lineage>
</organism>
<evidence type="ECO:0000313" key="3">
    <source>
        <dbReference type="EMBL" id="RPD98202.1"/>
    </source>
</evidence>
<feature type="coiled-coil region" evidence="1">
    <location>
        <begin position="620"/>
        <end position="674"/>
    </location>
</feature>
<gene>
    <name evidence="3" type="ORF">EGM88_06830</name>
</gene>
<comment type="caution">
    <text evidence="3">The sequence shown here is derived from an EMBL/GenBank/DDBJ whole genome shotgun (WGS) entry which is preliminary data.</text>
</comment>
<evidence type="ECO:0000256" key="2">
    <source>
        <dbReference type="SAM" id="MobiDB-lite"/>
    </source>
</evidence>
<dbReference type="OrthoDB" id="5422202at2"/>
<reference evidence="3 4" key="1">
    <citation type="submission" date="2018-11" db="EMBL/GenBank/DDBJ databases">
        <title>Aureibaculum marinum gen. nov., sp. nov., a member of the family Flavobacteriaceae isolated from the Bohai Sea.</title>
        <authorList>
            <person name="Ji X."/>
        </authorList>
    </citation>
    <scope>NUCLEOTIDE SEQUENCE [LARGE SCALE GENOMIC DNA]</scope>
    <source>
        <strain evidence="3 4">BH-SD17</strain>
    </source>
</reference>
<protein>
    <submittedName>
        <fullName evidence="3">DUF349 domain-containing protein</fullName>
    </submittedName>
</protein>
<sequence>MLDEKSNNSEVENLSNENVAENENVLKKEVVINETSNKQDAESAVEPNNEEDITSKVVDDKEGEKEEELKEEVISEKDLKSEDNDSVTVEKVETAEKPLVSQIDNEIEEVKKKKTNYEKLDLEGLVSELQKLVKTGSITEIKSDVDSIKKNFNKKFGQLLAEKKEAFIAEGGNAIDFYYSPAVKSNYNDLLFEYKTKREAYYENIAKEQKENLAKRLELIEELKELIENADPSTMYGLFKNLRERWRSIGKIPSAQYNDTWRTYEHHVERFYDLLHLSNDLRDLDFKHNLEEKTKLAERAEELVEMSDLNAAFKELQVLHRLWKEEVGPVAREHREEIWERFSNATKKIHERRHEHQKELESKYEENVEKKKEVIEKIRNLIDNASSSSHKYWQQKIKELEALRQQFFKIGKVPKSQNDKIWNAFKEATRNFNRQKNSYYKNVKIEQHNNLKKKKALVEKAESLKDSEDFDTTTDIMKQIQAEWKTIGHVPRKYSDKIWKQFKDACNYYFDRLHGKQDEANKEQIEAFNKKKELLENLKSQTDKNESLSLEVINSYIEDWNKQETLPHNMQHVEAKFQKVINSLYGKLDMDEKEIAMLKFKNMVDNYVETNNYRKLDNEQLFVRKKIDEITREIQQLENNMGFFANTDSDNPLLKGVQNNIKNYNDQLELWKTKLEYITSLDY</sequence>
<accession>A0A3N4NPB2</accession>
<name>A0A3N4NPB2_9FLAO</name>